<organism evidence="10 11">
    <name type="scientific">Culicoidibacter larvae</name>
    <dbReference type="NCBI Taxonomy" id="2579976"/>
    <lineage>
        <taxon>Bacteria</taxon>
        <taxon>Bacillati</taxon>
        <taxon>Bacillota</taxon>
        <taxon>Culicoidibacteria</taxon>
        <taxon>Culicoidibacterales</taxon>
        <taxon>Culicoidibacteraceae</taxon>
        <taxon>Culicoidibacter</taxon>
    </lineage>
</organism>
<dbReference type="Pfam" id="PF00883">
    <property type="entry name" value="Peptidase_M17"/>
    <property type="match status" value="1"/>
</dbReference>
<dbReference type="InterPro" id="IPR043472">
    <property type="entry name" value="Macro_dom-like"/>
</dbReference>
<keyword evidence="8" id="KW-0963">Cytoplasm</keyword>
<sequence>MFLNIYEFCAGTSEYNTIRATFSGEELCKGLQGRLEANLEDYVSKDLGAITPINTLGKLNFETLYFVGLGERKELTTAKLRTVFGELAKMMEKDFVLHAESFATETIPGTTVAQIFVESYIMARYVFKKYRADRKENAELTVRIFTADDASAAIEKGTVYGEATNHARDLSNEPSNKLIPADIATYAQQLAKDLNLECEVLANSQLKELGAGALLAVNRGSRHEARMITIKYQGLPTWENPTALVGKGITFDTGGYSLKPPTGMVGMKHDMSGAANVLGAIEAIARLGLKANVMAVIASTENMVSDYAMKVDDVITSLAGKTIEVNNTDAEGRLILADAVTYAQQQGATRIVDIATLTGACLVALGTDISGVVSNNDSFYNDFVKAAAATDEKQWRLPTDQWFVDQVRSSKVADLLNGPTRFGGASIAAAFIGEFIEVKDWIHLDIAGTGNVDKDTALCPYGATGVFVRAMAELFA</sequence>
<evidence type="ECO:0000256" key="7">
    <source>
        <dbReference type="ARBA" id="ARBA00049972"/>
    </source>
</evidence>
<dbReference type="EMBL" id="VBWP01000001">
    <property type="protein sequence ID" value="TLG77464.1"/>
    <property type="molecule type" value="Genomic_DNA"/>
</dbReference>
<keyword evidence="6 8" id="KW-0378">Hydrolase</keyword>
<evidence type="ECO:0000256" key="1">
    <source>
        <dbReference type="ARBA" id="ARBA00000135"/>
    </source>
</evidence>
<comment type="cofactor">
    <cofactor evidence="8">
        <name>Mn(2+)</name>
        <dbReference type="ChEBI" id="CHEBI:29035"/>
    </cofactor>
    <text evidence="8">Binds 2 manganese ions per subunit.</text>
</comment>
<keyword evidence="4 8" id="KW-0031">Aminopeptidase</keyword>
<evidence type="ECO:0000256" key="8">
    <source>
        <dbReference type="HAMAP-Rule" id="MF_00181"/>
    </source>
</evidence>
<evidence type="ECO:0000256" key="6">
    <source>
        <dbReference type="ARBA" id="ARBA00022801"/>
    </source>
</evidence>
<feature type="binding site" evidence="8">
    <location>
        <position position="329"/>
    </location>
    <ligand>
        <name>Mn(2+)</name>
        <dbReference type="ChEBI" id="CHEBI:29035"/>
        <label>1</label>
    </ligand>
</feature>
<comment type="similarity">
    <text evidence="3 8">Belongs to the peptidase M17 family.</text>
</comment>
<feature type="binding site" evidence="8">
    <location>
        <position position="331"/>
    </location>
    <ligand>
        <name>Mn(2+)</name>
        <dbReference type="ChEBI" id="CHEBI:29035"/>
        <label>1</label>
    </ligand>
</feature>
<comment type="catalytic activity">
    <reaction evidence="2 8">
        <text>Release of an N-terminal amino acid, preferentially leucine, but not glutamic or aspartic acids.</text>
        <dbReference type="EC" id="3.4.11.10"/>
    </reaction>
</comment>
<dbReference type="InterPro" id="IPR023042">
    <property type="entry name" value="Peptidase_M17_leu_NH2_pept"/>
</dbReference>
<dbReference type="PANTHER" id="PTHR11963:SF23">
    <property type="entry name" value="CYTOSOL AMINOPEPTIDASE"/>
    <property type="match status" value="1"/>
</dbReference>
<dbReference type="GO" id="GO:0005737">
    <property type="term" value="C:cytoplasm"/>
    <property type="evidence" value="ECO:0007669"/>
    <property type="project" value="UniProtKB-SubCell"/>
</dbReference>
<keyword evidence="8" id="KW-0464">Manganese</keyword>
<feature type="binding site" evidence="8">
    <location>
        <position position="252"/>
    </location>
    <ligand>
        <name>Mn(2+)</name>
        <dbReference type="ChEBI" id="CHEBI:29035"/>
        <label>2</label>
    </ligand>
</feature>
<dbReference type="PRINTS" id="PR00481">
    <property type="entry name" value="LAMNOPPTDASE"/>
</dbReference>
<proteinExistence type="inferred from homology"/>
<dbReference type="OrthoDB" id="9809354at2"/>
<evidence type="ECO:0000256" key="3">
    <source>
        <dbReference type="ARBA" id="ARBA00009528"/>
    </source>
</evidence>
<dbReference type="GO" id="GO:0006508">
    <property type="term" value="P:proteolysis"/>
    <property type="evidence" value="ECO:0007669"/>
    <property type="project" value="UniProtKB-KW"/>
</dbReference>
<dbReference type="NCBIfam" id="NF002073">
    <property type="entry name" value="PRK00913.1-2"/>
    <property type="match status" value="1"/>
</dbReference>
<dbReference type="SUPFAM" id="SSF53187">
    <property type="entry name" value="Zn-dependent exopeptidases"/>
    <property type="match status" value="1"/>
</dbReference>
<name>A0A5R8QI32_9FIRM</name>
<dbReference type="SUPFAM" id="SSF52949">
    <property type="entry name" value="Macro domain-like"/>
    <property type="match status" value="1"/>
</dbReference>
<evidence type="ECO:0000256" key="5">
    <source>
        <dbReference type="ARBA" id="ARBA00022670"/>
    </source>
</evidence>
<dbReference type="RefSeq" id="WP_138190074.1">
    <property type="nucleotide sequence ID" value="NZ_VBWP01000001.1"/>
</dbReference>
<feature type="active site" evidence="8">
    <location>
        <position position="259"/>
    </location>
</feature>
<dbReference type="GO" id="GO:0030145">
    <property type="term" value="F:manganese ion binding"/>
    <property type="evidence" value="ECO:0007669"/>
    <property type="project" value="UniProtKB-UniRule"/>
</dbReference>
<keyword evidence="8" id="KW-0479">Metal-binding</keyword>
<dbReference type="InterPro" id="IPR008283">
    <property type="entry name" value="Peptidase_M17_N"/>
</dbReference>
<feature type="binding site" evidence="8">
    <location>
        <position position="331"/>
    </location>
    <ligand>
        <name>Mn(2+)</name>
        <dbReference type="ChEBI" id="CHEBI:29035"/>
        <label>2</label>
    </ligand>
</feature>
<dbReference type="EC" id="3.4.11.1" evidence="8"/>
<evidence type="ECO:0000313" key="11">
    <source>
        <dbReference type="Proteomes" id="UP000306912"/>
    </source>
</evidence>
<dbReference type="CDD" id="cd00433">
    <property type="entry name" value="Peptidase_M17"/>
    <property type="match status" value="1"/>
</dbReference>
<feature type="domain" description="Cytosol aminopeptidase" evidence="9">
    <location>
        <begin position="327"/>
        <end position="334"/>
    </location>
</feature>
<feature type="binding site" evidence="8">
    <location>
        <position position="247"/>
    </location>
    <ligand>
        <name>Mn(2+)</name>
        <dbReference type="ChEBI" id="CHEBI:29035"/>
        <label>2</label>
    </ligand>
</feature>
<evidence type="ECO:0000313" key="10">
    <source>
        <dbReference type="EMBL" id="TLG77464.1"/>
    </source>
</evidence>
<comment type="subcellular location">
    <subcellularLocation>
        <location evidence="8">Cytoplasm</location>
    </subcellularLocation>
</comment>
<keyword evidence="11" id="KW-1185">Reference proteome</keyword>
<dbReference type="EC" id="3.4.11.10" evidence="8"/>
<comment type="function">
    <text evidence="7 8">Presumably involved in the processing and regular turnover of intracellular proteins. Catalyzes the removal of unsubstituted N-terminal amino acids from various peptides.</text>
</comment>
<dbReference type="Pfam" id="PF02789">
    <property type="entry name" value="Peptidase_M17_N"/>
    <property type="match status" value="1"/>
</dbReference>
<dbReference type="Gene3D" id="3.40.630.10">
    <property type="entry name" value="Zn peptidases"/>
    <property type="match status" value="1"/>
</dbReference>
<comment type="catalytic activity">
    <reaction evidence="1 8">
        <text>Release of an N-terminal amino acid, Xaa-|-Yaa-, in which Xaa is preferably Leu, but may be other amino acids including Pro although not Arg or Lys, and Yaa may be Pro. Amino acid amides and methyl esters are also readily hydrolyzed, but rates on arylamides are exceedingly low.</text>
        <dbReference type="EC" id="3.4.11.1"/>
    </reaction>
</comment>
<dbReference type="AlphaFoldDB" id="A0A5R8QI32"/>
<evidence type="ECO:0000256" key="2">
    <source>
        <dbReference type="ARBA" id="ARBA00000967"/>
    </source>
</evidence>
<protein>
    <recommendedName>
        <fullName evidence="8">Probable cytosol aminopeptidase</fullName>
        <ecNumber evidence="8">3.4.11.1</ecNumber>
    </recommendedName>
    <alternativeName>
        <fullName evidence="8">Leucine aminopeptidase</fullName>
        <shortName evidence="8">LAP</shortName>
        <ecNumber evidence="8">3.4.11.10</ecNumber>
    </alternativeName>
    <alternativeName>
        <fullName evidence="8">Leucyl aminopeptidase</fullName>
    </alternativeName>
</protein>
<dbReference type="PANTHER" id="PTHR11963">
    <property type="entry name" value="LEUCINE AMINOPEPTIDASE-RELATED"/>
    <property type="match status" value="1"/>
</dbReference>
<dbReference type="Gene3D" id="3.40.220.10">
    <property type="entry name" value="Leucine Aminopeptidase, subunit E, domain 1"/>
    <property type="match status" value="1"/>
</dbReference>
<dbReference type="HAMAP" id="MF_00181">
    <property type="entry name" value="Cytosol_peptidase_M17"/>
    <property type="match status" value="1"/>
</dbReference>
<dbReference type="InterPro" id="IPR011356">
    <property type="entry name" value="Leucine_aapep/pepB"/>
</dbReference>
<dbReference type="InterPro" id="IPR000819">
    <property type="entry name" value="Peptidase_M17_C"/>
</dbReference>
<accession>A0A5R8QI32</accession>
<dbReference type="GO" id="GO:0070006">
    <property type="term" value="F:metalloaminopeptidase activity"/>
    <property type="evidence" value="ECO:0007669"/>
    <property type="project" value="InterPro"/>
</dbReference>
<evidence type="ECO:0000259" key="9">
    <source>
        <dbReference type="PROSITE" id="PS00631"/>
    </source>
</evidence>
<gene>
    <name evidence="8" type="primary">pepA</name>
    <name evidence="10" type="ORF">FEZ08_02250</name>
</gene>
<evidence type="ECO:0000256" key="4">
    <source>
        <dbReference type="ARBA" id="ARBA00022438"/>
    </source>
</evidence>
<dbReference type="FunCoup" id="A0A5R8QI32">
    <property type="interactions" value="230"/>
</dbReference>
<dbReference type="Proteomes" id="UP000306912">
    <property type="component" value="Unassembled WGS sequence"/>
</dbReference>
<feature type="binding site" evidence="8">
    <location>
        <position position="270"/>
    </location>
    <ligand>
        <name>Mn(2+)</name>
        <dbReference type="ChEBI" id="CHEBI:29035"/>
        <label>2</label>
    </ligand>
</feature>
<dbReference type="PROSITE" id="PS00631">
    <property type="entry name" value="CYTOSOL_AP"/>
    <property type="match status" value="1"/>
</dbReference>
<dbReference type="InParanoid" id="A0A5R8QI32"/>
<feature type="binding site" evidence="8">
    <location>
        <position position="252"/>
    </location>
    <ligand>
        <name>Mn(2+)</name>
        <dbReference type="ChEBI" id="CHEBI:29035"/>
        <label>1</label>
    </ligand>
</feature>
<reference evidence="10 11" key="1">
    <citation type="submission" date="2019-05" db="EMBL/GenBank/DDBJ databases">
        <title>Culicoidintestinum kansasii gen. nov., sp. nov. from the gastrointestinal tract of the biting midge, Culicoides sonorensis.</title>
        <authorList>
            <person name="Neupane S."/>
            <person name="Ghosh A."/>
            <person name="Gunther S."/>
            <person name="Martin K."/>
            <person name="Zurek L."/>
        </authorList>
    </citation>
    <scope>NUCLEOTIDE SEQUENCE [LARGE SCALE GENOMIC DNA]</scope>
    <source>
        <strain evidence="10 11">CS-1</strain>
    </source>
</reference>
<comment type="caution">
    <text evidence="10">The sequence shown here is derived from an EMBL/GenBank/DDBJ whole genome shotgun (WGS) entry which is preliminary data.</text>
</comment>
<feature type="active site" evidence="8">
    <location>
        <position position="333"/>
    </location>
</feature>
<keyword evidence="5 8" id="KW-0645">Protease</keyword>